<dbReference type="GO" id="GO:0000287">
    <property type="term" value="F:magnesium ion binding"/>
    <property type="evidence" value="ECO:0007669"/>
    <property type="project" value="UniProtKB-UniRule"/>
</dbReference>
<evidence type="ECO:0000256" key="6">
    <source>
        <dbReference type="ARBA" id="ARBA00022763"/>
    </source>
</evidence>
<reference evidence="14 15" key="1">
    <citation type="submission" date="2019-01" db="EMBL/GenBank/DDBJ databases">
        <authorList>
            <consortium name="Pathogen Informatics"/>
        </authorList>
    </citation>
    <scope>NUCLEOTIDE SEQUENCE [LARGE SCALE GENOMIC DNA]</scope>
    <source>
        <strain evidence="14 15">NCTC10186</strain>
        <plasmid evidence="15">2</plasmid>
    </source>
</reference>
<dbReference type="InterPro" id="IPR004612">
    <property type="entry name" value="Resolv_RecU"/>
</dbReference>
<dbReference type="SUPFAM" id="SSF52980">
    <property type="entry name" value="Restriction endonuclease-like"/>
    <property type="match status" value="1"/>
</dbReference>
<evidence type="ECO:0000313" key="14">
    <source>
        <dbReference type="EMBL" id="VEU73132.1"/>
    </source>
</evidence>
<dbReference type="NCBIfam" id="NF002581">
    <property type="entry name" value="PRK02234.1-2"/>
    <property type="match status" value="1"/>
</dbReference>
<feature type="binding site" evidence="13">
    <location>
        <position position="92"/>
    </location>
    <ligand>
        <name>Mg(2+)</name>
        <dbReference type="ChEBI" id="CHEBI:18420"/>
    </ligand>
</feature>
<keyword evidence="14" id="KW-0614">Plasmid</keyword>
<dbReference type="Pfam" id="PF03838">
    <property type="entry name" value="RecU"/>
    <property type="match status" value="1"/>
</dbReference>
<dbReference type="GO" id="GO:0006281">
    <property type="term" value="P:DNA repair"/>
    <property type="evidence" value="ECO:0007669"/>
    <property type="project" value="UniProtKB-UniRule"/>
</dbReference>
<keyword evidence="5 13" id="KW-0255">Endonuclease</keyword>
<dbReference type="GO" id="GO:0005737">
    <property type="term" value="C:cytoplasm"/>
    <property type="evidence" value="ECO:0007669"/>
    <property type="project" value="UniProtKB-SubCell"/>
</dbReference>
<feature type="site" description="Transition state stabilizer" evidence="13">
    <location>
        <position position="76"/>
    </location>
</feature>
<feature type="binding site" evidence="13">
    <location>
        <position position="59"/>
    </location>
    <ligand>
        <name>Mg(2+)</name>
        <dbReference type="ChEBI" id="CHEBI:18420"/>
    </ligand>
</feature>
<dbReference type="GO" id="GO:0007059">
    <property type="term" value="P:chromosome segregation"/>
    <property type="evidence" value="ECO:0007669"/>
    <property type="project" value="UniProtKB-UniRule"/>
</dbReference>
<evidence type="ECO:0000256" key="10">
    <source>
        <dbReference type="ARBA" id="ARBA00023204"/>
    </source>
</evidence>
<dbReference type="Gene3D" id="3.40.1350.10">
    <property type="match status" value="1"/>
</dbReference>
<evidence type="ECO:0000256" key="7">
    <source>
        <dbReference type="ARBA" id="ARBA00022801"/>
    </source>
</evidence>
<evidence type="ECO:0000256" key="3">
    <source>
        <dbReference type="ARBA" id="ARBA00022722"/>
    </source>
</evidence>
<dbReference type="GO" id="GO:0006310">
    <property type="term" value="P:DNA recombination"/>
    <property type="evidence" value="ECO:0007669"/>
    <property type="project" value="UniProtKB-UniRule"/>
</dbReference>
<dbReference type="OrthoDB" id="9783592at2"/>
<dbReference type="KEGG" id="mgal:NCTC10186_00620"/>
<evidence type="ECO:0000256" key="13">
    <source>
        <dbReference type="HAMAP-Rule" id="MF_00130"/>
    </source>
</evidence>
<keyword evidence="7 13" id="KW-0378">Hydrolase</keyword>
<dbReference type="EMBL" id="LR215032">
    <property type="protein sequence ID" value="VEU73132.1"/>
    <property type="molecule type" value="Genomic_DNA"/>
</dbReference>
<keyword evidence="4 13" id="KW-0479">Metal-binding</keyword>
<dbReference type="Proteomes" id="UP000289862">
    <property type="component" value="Plasmid 2"/>
</dbReference>
<organism evidence="14 15">
    <name type="scientific">Mycoplasmopsis gallopavonis</name>
    <dbReference type="NCBI Taxonomy" id="76629"/>
    <lineage>
        <taxon>Bacteria</taxon>
        <taxon>Bacillati</taxon>
        <taxon>Mycoplasmatota</taxon>
        <taxon>Mycoplasmoidales</taxon>
        <taxon>Metamycoplasmataceae</taxon>
        <taxon>Mycoplasmopsis</taxon>
    </lineage>
</organism>
<proteinExistence type="inferred from homology"/>
<evidence type="ECO:0000256" key="5">
    <source>
        <dbReference type="ARBA" id="ARBA00022759"/>
    </source>
</evidence>
<keyword evidence="10 13" id="KW-0234">DNA repair</keyword>
<comment type="catalytic activity">
    <reaction evidence="13">
        <text>Endonucleolytic cleavage at a junction such as a reciprocal single-stranded crossover between two homologous DNA duplexes (Holliday junction).</text>
        <dbReference type="EC" id="3.1.21.10"/>
    </reaction>
</comment>
<evidence type="ECO:0000256" key="12">
    <source>
        <dbReference type="ARBA" id="ARBA00029523"/>
    </source>
</evidence>
<keyword evidence="9 13" id="KW-0233">DNA recombination</keyword>
<evidence type="ECO:0000313" key="15">
    <source>
        <dbReference type="Proteomes" id="UP000289862"/>
    </source>
</evidence>
<sequence>MNYKNKGMFLEEVINNSLFYYQKNQIAFIEKKEVPIKITKTANIGTNVIVKGKLFVKSTVDYIGMYQGKFICFEAKSSEKDLYRYKNIKKHQWDYLELIAKNGGISFFVFYFASDNSFFKVDSLKLLEHKKAHSSISKDKIEELGTKIELEFPGIINIFK</sequence>
<evidence type="ECO:0000256" key="9">
    <source>
        <dbReference type="ARBA" id="ARBA00023172"/>
    </source>
</evidence>
<comment type="similarity">
    <text evidence="11 13">Belongs to the RecU family.</text>
</comment>
<evidence type="ECO:0000256" key="4">
    <source>
        <dbReference type="ARBA" id="ARBA00022723"/>
    </source>
</evidence>
<keyword evidence="2 13" id="KW-0963">Cytoplasm</keyword>
<comment type="cofactor">
    <cofactor evidence="13">
        <name>Mg(2+)</name>
        <dbReference type="ChEBI" id="CHEBI:18420"/>
    </cofactor>
    <text evidence="13">Binds 1 Mg(2+) ion per subunit.</text>
</comment>
<evidence type="ECO:0000256" key="2">
    <source>
        <dbReference type="ARBA" id="ARBA00022490"/>
    </source>
</evidence>
<keyword evidence="8 13" id="KW-0460">Magnesium</keyword>
<evidence type="ECO:0000256" key="11">
    <source>
        <dbReference type="ARBA" id="ARBA00023447"/>
    </source>
</evidence>
<keyword evidence="15" id="KW-1185">Reference proteome</keyword>
<name>A0A449B037_9BACT</name>
<comment type="function">
    <text evidence="13">Endonuclease that resolves Holliday junction intermediates in genetic recombination. Cleaves mobile four-strand junctions by introducing symmetrical nicks in paired strands. Promotes annealing of linear ssDNA with homologous dsDNA. Required for DNA repair, homologous recombination and chromosome segregation.</text>
</comment>
<keyword evidence="6 13" id="KW-0227">DNA damage</keyword>
<dbReference type="GO" id="GO:0008821">
    <property type="term" value="F:crossover junction DNA endonuclease activity"/>
    <property type="evidence" value="ECO:0007669"/>
    <property type="project" value="UniProtKB-EC"/>
</dbReference>
<feature type="binding site" evidence="13">
    <location>
        <position position="61"/>
    </location>
    <ligand>
        <name>Mg(2+)</name>
        <dbReference type="ChEBI" id="CHEBI:18420"/>
    </ligand>
</feature>
<geneLocation type="plasmid" evidence="14 15">
    <name>2</name>
</geneLocation>
<dbReference type="RefSeq" id="WP_119572314.1">
    <property type="nucleotide sequence ID" value="NZ_LR215032.1"/>
</dbReference>
<evidence type="ECO:0000256" key="8">
    <source>
        <dbReference type="ARBA" id="ARBA00022842"/>
    </source>
</evidence>
<dbReference type="AlphaFoldDB" id="A0A449B037"/>
<gene>
    <name evidence="14" type="primary">prfA2</name>
    <name evidence="13" type="synonym">recU</name>
    <name evidence="14" type="ORF">NCTC10186_00620</name>
</gene>
<feature type="binding site" evidence="13">
    <location>
        <position position="74"/>
    </location>
    <ligand>
        <name>Mg(2+)</name>
        <dbReference type="ChEBI" id="CHEBI:18420"/>
    </ligand>
</feature>
<dbReference type="HAMAP" id="MF_00130">
    <property type="entry name" value="RecU"/>
    <property type="match status" value="1"/>
</dbReference>
<protein>
    <recommendedName>
        <fullName evidence="12 13">Holliday junction resolvase RecU</fullName>
        <ecNumber evidence="13">3.1.21.10</ecNumber>
    </recommendedName>
    <alternativeName>
        <fullName evidence="13">Recombination protein U homolog</fullName>
    </alternativeName>
</protein>
<keyword evidence="3 13" id="KW-0540">Nuclease</keyword>
<accession>A0A449B037</accession>
<dbReference type="EC" id="3.1.21.10" evidence="13"/>
<comment type="subcellular location">
    <subcellularLocation>
        <location evidence="1 13">Cytoplasm</location>
    </subcellularLocation>
</comment>
<dbReference type="InterPro" id="IPR011335">
    <property type="entry name" value="Restrct_endonuc-II-like"/>
</dbReference>
<dbReference type="GO" id="GO:0003676">
    <property type="term" value="F:nucleic acid binding"/>
    <property type="evidence" value="ECO:0007669"/>
    <property type="project" value="InterPro"/>
</dbReference>
<dbReference type="InterPro" id="IPR011856">
    <property type="entry name" value="tRNA_endonuc-like_dom_sf"/>
</dbReference>
<evidence type="ECO:0000256" key="1">
    <source>
        <dbReference type="ARBA" id="ARBA00004496"/>
    </source>
</evidence>